<comment type="caution">
    <text evidence="1">The sequence shown here is derived from an EMBL/GenBank/DDBJ whole genome shotgun (WGS) entry which is preliminary data.</text>
</comment>
<sequence length="65" mass="7199">MPIPIKINRRIIVVVGHSSSDSHCNRHGVLKPAIENQLVWFSLGCLNPRQEHLMNKGGLVAALTM</sequence>
<feature type="non-terminal residue" evidence="1">
    <location>
        <position position="65"/>
    </location>
</feature>
<gene>
    <name evidence="1" type="ORF">LITE_LOCUS35981</name>
</gene>
<dbReference type="AlphaFoldDB" id="A0AAV0NYS0"/>
<name>A0AAV0NYS0_9ROSI</name>
<evidence type="ECO:0000313" key="2">
    <source>
        <dbReference type="Proteomes" id="UP001154282"/>
    </source>
</evidence>
<accession>A0AAV0NYS0</accession>
<proteinExistence type="predicted"/>
<dbReference type="Proteomes" id="UP001154282">
    <property type="component" value="Unassembled WGS sequence"/>
</dbReference>
<keyword evidence="2" id="KW-1185">Reference proteome</keyword>
<organism evidence="1 2">
    <name type="scientific">Linum tenue</name>
    <dbReference type="NCBI Taxonomy" id="586396"/>
    <lineage>
        <taxon>Eukaryota</taxon>
        <taxon>Viridiplantae</taxon>
        <taxon>Streptophyta</taxon>
        <taxon>Embryophyta</taxon>
        <taxon>Tracheophyta</taxon>
        <taxon>Spermatophyta</taxon>
        <taxon>Magnoliopsida</taxon>
        <taxon>eudicotyledons</taxon>
        <taxon>Gunneridae</taxon>
        <taxon>Pentapetalae</taxon>
        <taxon>rosids</taxon>
        <taxon>fabids</taxon>
        <taxon>Malpighiales</taxon>
        <taxon>Linaceae</taxon>
        <taxon>Linum</taxon>
    </lineage>
</organism>
<reference evidence="1" key="1">
    <citation type="submission" date="2022-08" db="EMBL/GenBank/DDBJ databases">
        <authorList>
            <person name="Gutierrez-Valencia J."/>
        </authorList>
    </citation>
    <scope>NUCLEOTIDE SEQUENCE</scope>
</reference>
<protein>
    <submittedName>
        <fullName evidence="1">Uncharacterized protein</fullName>
    </submittedName>
</protein>
<dbReference type="EMBL" id="CAMGYJ010000008">
    <property type="protein sequence ID" value="CAI0463972.1"/>
    <property type="molecule type" value="Genomic_DNA"/>
</dbReference>
<evidence type="ECO:0000313" key="1">
    <source>
        <dbReference type="EMBL" id="CAI0463972.1"/>
    </source>
</evidence>